<protein>
    <recommendedName>
        <fullName evidence="3">G domain-containing protein</fullName>
    </recommendedName>
</protein>
<dbReference type="EMBL" id="JAHFYH010000020">
    <property type="protein sequence ID" value="KAH0224196.1"/>
    <property type="molecule type" value="Genomic_DNA"/>
</dbReference>
<dbReference type="Proteomes" id="UP000767238">
    <property type="component" value="Unassembled WGS sequence"/>
</dbReference>
<evidence type="ECO:0000256" key="1">
    <source>
        <dbReference type="SAM" id="Coils"/>
    </source>
</evidence>
<dbReference type="SUPFAM" id="SSF52540">
    <property type="entry name" value="P-loop containing nucleoside triphosphate hydrolases"/>
    <property type="match status" value="3"/>
</dbReference>
<evidence type="ECO:0000256" key="2">
    <source>
        <dbReference type="SAM" id="MobiDB-lite"/>
    </source>
</evidence>
<feature type="coiled-coil region" evidence="1">
    <location>
        <begin position="604"/>
        <end position="748"/>
    </location>
</feature>
<evidence type="ECO:0000259" key="3">
    <source>
        <dbReference type="Pfam" id="PF01926"/>
    </source>
</evidence>
<dbReference type="PANTHER" id="PTHR10903">
    <property type="entry name" value="GTPASE, IMAP FAMILY MEMBER-RELATED"/>
    <property type="match status" value="1"/>
</dbReference>
<feature type="domain" description="G" evidence="3">
    <location>
        <begin position="394"/>
        <end position="455"/>
    </location>
</feature>
<organism evidence="4 5">
    <name type="scientific">Aureobasidium melanogenum</name>
    <name type="common">Aureobasidium pullulans var. melanogenum</name>
    <dbReference type="NCBI Taxonomy" id="46634"/>
    <lineage>
        <taxon>Eukaryota</taxon>
        <taxon>Fungi</taxon>
        <taxon>Dikarya</taxon>
        <taxon>Ascomycota</taxon>
        <taxon>Pezizomycotina</taxon>
        <taxon>Dothideomycetes</taxon>
        <taxon>Dothideomycetidae</taxon>
        <taxon>Dothideales</taxon>
        <taxon>Saccotheciaceae</taxon>
        <taxon>Aureobasidium</taxon>
    </lineage>
</organism>
<dbReference type="GO" id="GO:0005525">
    <property type="term" value="F:GTP binding"/>
    <property type="evidence" value="ECO:0007669"/>
    <property type="project" value="InterPro"/>
</dbReference>
<gene>
    <name evidence="4" type="ORF">KCV03_g3694</name>
</gene>
<sequence>MENPNSIMSKVVSGYNPKDYFIAVMGVTGSGKSTFISRVTGGGAKVGHDLVSCTSQIESFQFQYNGAAVHLIDTPGFDDTNRTDSDVLRDIVFWLNAAYKESVKLSGIVYLHPIDHRRMTGSAYKNLRMFRKLCGDESLQTVVLGTTMWSHADDHAEERLQELQNTAAFWGDMMAKGSRVFRHDDSRASAMKVISYILDQRKTTVLQIQRQMVDEGKSLIETSAGKELEKVLLQERERFEKRLKAAREEMEEAIQEGNRKAANEAAEQQEQLQKKIVEAMQETQELKISMEKLLKQKDAEYKEAMAELQLQKQQSQQESQTNVAKLEELKREMRARDEEADEQHRQYQKDVDEISSESTKEWTESQANFHWRTSADSPASFKESFKESADDIVIALMGVTGSGKSTFIKRVTGREDIQIGHELTSCTLKCQAYRFQNAGLTFALVDTPGFNDTSLDDAAILAELATFMESTYRADVKLTAIIYLHPIINDRLEGSALDNLSMFQKLCGPNFYPNIVLATNFWSLVDETSGRRRERRLEENGDWWGRMKDHGSQIVRLPDDREECITLLMKLSGNKKVALQIQEELVDQEQPISRTRAGSIARNSQALEELREEWNQQVAALAAEREAALQKQRDEMERLQVEQRMVLENEIRKIQEQLAAAKQNQEASIREIEEQHRNGLEEQERSNRETMLQNEMMNAELAQLEIKDAQETRQRQLSRRRLERDLAVQKLTAKMKNQINHFEEAKATRTVKCKFSTAWDQTLLGRYCHECLHPCSAQVSYSQFSALLDRVPCRPLMRRL</sequence>
<dbReference type="Pfam" id="PF01926">
    <property type="entry name" value="MMR_HSR1"/>
    <property type="match status" value="2"/>
</dbReference>
<evidence type="ECO:0000313" key="5">
    <source>
        <dbReference type="Proteomes" id="UP000767238"/>
    </source>
</evidence>
<comment type="caution">
    <text evidence="4">The sequence shown here is derived from an EMBL/GenBank/DDBJ whole genome shotgun (WGS) entry which is preliminary data.</text>
</comment>
<feature type="non-terminal residue" evidence="4">
    <location>
        <position position="1"/>
    </location>
</feature>
<keyword evidence="1" id="KW-0175">Coiled coil</keyword>
<dbReference type="AlphaFoldDB" id="A0A9P8GIZ8"/>
<dbReference type="InterPro" id="IPR027417">
    <property type="entry name" value="P-loop_NTPase"/>
</dbReference>
<dbReference type="InterPro" id="IPR006073">
    <property type="entry name" value="GTP-bd"/>
</dbReference>
<dbReference type="InterPro" id="IPR045058">
    <property type="entry name" value="GIMA/IAN/Toc"/>
</dbReference>
<dbReference type="Gene3D" id="3.40.50.300">
    <property type="entry name" value="P-loop containing nucleotide triphosphate hydrolases"/>
    <property type="match status" value="2"/>
</dbReference>
<evidence type="ECO:0000313" key="4">
    <source>
        <dbReference type="EMBL" id="KAH0224196.1"/>
    </source>
</evidence>
<accession>A0A9P8GIZ8</accession>
<dbReference type="PANTHER" id="PTHR10903:SF184">
    <property type="entry name" value="GTP-BINDING PROTEIN A"/>
    <property type="match status" value="1"/>
</dbReference>
<dbReference type="CDD" id="cd00882">
    <property type="entry name" value="Ras_like_GTPase"/>
    <property type="match status" value="1"/>
</dbReference>
<reference evidence="4" key="1">
    <citation type="journal article" date="2021" name="J Fungi (Basel)">
        <title>Virulence traits and population genomics of the black yeast Aureobasidium melanogenum.</title>
        <authorList>
            <person name="Cernosa A."/>
            <person name="Sun X."/>
            <person name="Gostincar C."/>
            <person name="Fang C."/>
            <person name="Gunde-Cimerman N."/>
            <person name="Song Z."/>
        </authorList>
    </citation>
    <scope>NUCLEOTIDE SEQUENCE</scope>
    <source>
        <strain evidence="4">EXF-8016</strain>
    </source>
</reference>
<proteinExistence type="predicted"/>
<feature type="domain" description="G" evidence="3">
    <location>
        <begin position="22"/>
        <end position="85"/>
    </location>
</feature>
<name>A0A9P8GIZ8_AURME</name>
<feature type="region of interest" description="Disordered" evidence="2">
    <location>
        <begin position="334"/>
        <end position="357"/>
    </location>
</feature>
<reference evidence="4" key="2">
    <citation type="submission" date="2021-08" db="EMBL/GenBank/DDBJ databases">
        <authorList>
            <person name="Gostincar C."/>
            <person name="Sun X."/>
            <person name="Song Z."/>
            <person name="Gunde-Cimerman N."/>
        </authorList>
    </citation>
    <scope>NUCLEOTIDE SEQUENCE</scope>
    <source>
        <strain evidence="4">EXF-8016</strain>
    </source>
</reference>